<dbReference type="GO" id="GO:0016787">
    <property type="term" value="F:hydrolase activity"/>
    <property type="evidence" value="ECO:0007669"/>
    <property type="project" value="UniProtKB-KW"/>
</dbReference>
<protein>
    <submittedName>
        <fullName evidence="4">Cysteine hydrolase family protein</fullName>
        <ecNumber evidence="4">3.-.-.-</ecNumber>
    </submittedName>
</protein>
<evidence type="ECO:0000256" key="2">
    <source>
        <dbReference type="SAM" id="Phobius"/>
    </source>
</evidence>
<dbReference type="CDD" id="cd01014">
    <property type="entry name" value="nicotinamidase_related"/>
    <property type="match status" value="1"/>
</dbReference>
<dbReference type="RefSeq" id="WP_406855300.1">
    <property type="nucleotide sequence ID" value="NZ_CP157484.1"/>
</dbReference>
<accession>A0AAU7JE87</accession>
<keyword evidence="1 4" id="KW-0378">Hydrolase</keyword>
<dbReference type="EMBL" id="CP157484">
    <property type="protein sequence ID" value="XBO38464.1"/>
    <property type="molecule type" value="Genomic_DNA"/>
</dbReference>
<keyword evidence="2" id="KW-0472">Membrane</keyword>
<sequence length="202" mass="21348">MRLPADTVLLLVDVQDAIDDPVWGPRNNPDAEHAIAALLGAWREAAMPIVHVRHDSVEPASPYRPGTPGHAFKACAAPAPGEDVVAKATGSAFVGTDLEERLAAGGHTTLVVCGVLTHNSVATTVRHAGCLGFRAFVPQDACWAVEQRDQSGRVWPAETVHALALAGLHGDYAGVTTTAAVLSAVTLTTAFRRRKERRRTAP</sequence>
<dbReference type="PANTHER" id="PTHR43540">
    <property type="entry name" value="PEROXYUREIDOACRYLATE/UREIDOACRYLATE AMIDOHYDROLASE-RELATED"/>
    <property type="match status" value="1"/>
</dbReference>
<dbReference type="SUPFAM" id="SSF52499">
    <property type="entry name" value="Isochorismatase-like hydrolases"/>
    <property type="match status" value="1"/>
</dbReference>
<keyword evidence="2" id="KW-0812">Transmembrane</keyword>
<keyword evidence="2" id="KW-1133">Transmembrane helix</keyword>
<gene>
    <name evidence="4" type="ORF">ABEG18_22620</name>
</gene>
<dbReference type="PANTHER" id="PTHR43540:SF1">
    <property type="entry name" value="ISOCHORISMATASE HYDROLASE"/>
    <property type="match status" value="1"/>
</dbReference>
<evidence type="ECO:0000313" key="4">
    <source>
        <dbReference type="EMBL" id="XBO38464.1"/>
    </source>
</evidence>
<dbReference type="InterPro" id="IPR036380">
    <property type="entry name" value="Isochorismatase-like_sf"/>
</dbReference>
<feature type="domain" description="Isochorismatase-like" evidence="3">
    <location>
        <begin position="7"/>
        <end position="151"/>
    </location>
</feature>
<dbReference type="AlphaFoldDB" id="A0AAU7JE87"/>
<proteinExistence type="predicted"/>
<name>A0AAU7JE87_9HYPH</name>
<dbReference type="Gene3D" id="3.40.50.850">
    <property type="entry name" value="Isochorismatase-like"/>
    <property type="match status" value="1"/>
</dbReference>
<dbReference type="InterPro" id="IPR000868">
    <property type="entry name" value="Isochorismatase-like_dom"/>
</dbReference>
<dbReference type="EC" id="3.-.-.-" evidence="4"/>
<evidence type="ECO:0000259" key="3">
    <source>
        <dbReference type="Pfam" id="PF00857"/>
    </source>
</evidence>
<reference evidence="4" key="1">
    <citation type="submission" date="2024-05" db="EMBL/GenBank/DDBJ databases">
        <authorList>
            <person name="Kim S."/>
            <person name="Heo J."/>
            <person name="Choi H."/>
            <person name="Choi Y."/>
            <person name="Kwon S.-W."/>
            <person name="Kim Y."/>
        </authorList>
    </citation>
    <scope>NUCLEOTIDE SEQUENCE</scope>
    <source>
        <strain evidence="4">KACC 23698</strain>
    </source>
</reference>
<dbReference type="Pfam" id="PF00857">
    <property type="entry name" value="Isochorismatase"/>
    <property type="match status" value="1"/>
</dbReference>
<organism evidence="4">
    <name type="scientific">Alsobacter sp. KACC 23698</name>
    <dbReference type="NCBI Taxonomy" id="3149229"/>
    <lineage>
        <taxon>Bacteria</taxon>
        <taxon>Pseudomonadati</taxon>
        <taxon>Pseudomonadota</taxon>
        <taxon>Alphaproteobacteria</taxon>
        <taxon>Hyphomicrobiales</taxon>
        <taxon>Alsobacteraceae</taxon>
        <taxon>Alsobacter</taxon>
    </lineage>
</organism>
<evidence type="ECO:0000256" key="1">
    <source>
        <dbReference type="ARBA" id="ARBA00022801"/>
    </source>
</evidence>
<dbReference type="InterPro" id="IPR050272">
    <property type="entry name" value="Isochorismatase-like_hydrls"/>
</dbReference>
<feature type="transmembrane region" description="Helical" evidence="2">
    <location>
        <begin position="172"/>
        <end position="191"/>
    </location>
</feature>